<dbReference type="Pfam" id="PF14226">
    <property type="entry name" value="DIOX_N"/>
    <property type="match status" value="1"/>
</dbReference>
<dbReference type="InterPro" id="IPR027443">
    <property type="entry name" value="IPNS-like_sf"/>
</dbReference>
<evidence type="ECO:0000313" key="4">
    <source>
        <dbReference type="EMBL" id="KAI1880378.1"/>
    </source>
</evidence>
<accession>A0A9P9WWK9</accession>
<gene>
    <name evidence="4" type="ORF">JX265_001999</name>
</gene>
<keyword evidence="2" id="KW-0408">Iron</keyword>
<evidence type="ECO:0000313" key="5">
    <source>
        <dbReference type="Proteomes" id="UP000829685"/>
    </source>
</evidence>
<evidence type="ECO:0000259" key="3">
    <source>
        <dbReference type="PROSITE" id="PS51471"/>
    </source>
</evidence>
<dbReference type="InterPro" id="IPR026992">
    <property type="entry name" value="DIOX_N"/>
</dbReference>
<proteinExistence type="inferred from homology"/>
<dbReference type="AlphaFoldDB" id="A0A9P9WWK9"/>
<name>A0A9P9WWK9_9PEZI</name>
<dbReference type="Gene3D" id="2.60.120.330">
    <property type="entry name" value="B-lactam Antibiotic, Isopenicillin N Synthase, Chain"/>
    <property type="match status" value="1"/>
</dbReference>
<organism evidence="4 5">
    <name type="scientific">Neoarthrinium moseri</name>
    <dbReference type="NCBI Taxonomy" id="1658444"/>
    <lineage>
        <taxon>Eukaryota</taxon>
        <taxon>Fungi</taxon>
        <taxon>Dikarya</taxon>
        <taxon>Ascomycota</taxon>
        <taxon>Pezizomycotina</taxon>
        <taxon>Sordariomycetes</taxon>
        <taxon>Xylariomycetidae</taxon>
        <taxon>Amphisphaeriales</taxon>
        <taxon>Apiosporaceae</taxon>
        <taxon>Neoarthrinium</taxon>
    </lineage>
</organism>
<keyword evidence="2" id="KW-0479">Metal-binding</keyword>
<comment type="similarity">
    <text evidence="1 2">Belongs to the iron/ascorbate-dependent oxidoreductase family.</text>
</comment>
<dbReference type="PANTHER" id="PTHR47990">
    <property type="entry name" value="2-OXOGLUTARATE (2OG) AND FE(II)-DEPENDENT OXYGENASE SUPERFAMILY PROTEIN-RELATED"/>
    <property type="match status" value="1"/>
</dbReference>
<evidence type="ECO:0000256" key="2">
    <source>
        <dbReference type="RuleBase" id="RU003682"/>
    </source>
</evidence>
<dbReference type="InterPro" id="IPR050231">
    <property type="entry name" value="Iron_ascorbate_oxido_reductase"/>
</dbReference>
<feature type="domain" description="Fe2OG dioxygenase" evidence="3">
    <location>
        <begin position="176"/>
        <end position="295"/>
    </location>
</feature>
<keyword evidence="5" id="KW-1185">Reference proteome</keyword>
<dbReference type="EMBL" id="JAFIMR010000003">
    <property type="protein sequence ID" value="KAI1880378.1"/>
    <property type="molecule type" value="Genomic_DNA"/>
</dbReference>
<comment type="caution">
    <text evidence="4">The sequence shown here is derived from an EMBL/GenBank/DDBJ whole genome shotgun (WGS) entry which is preliminary data.</text>
</comment>
<dbReference type="InterPro" id="IPR005123">
    <property type="entry name" value="Oxoglu/Fe-dep_dioxygenase_dom"/>
</dbReference>
<dbReference type="GO" id="GO:0016491">
    <property type="term" value="F:oxidoreductase activity"/>
    <property type="evidence" value="ECO:0007669"/>
    <property type="project" value="UniProtKB-KW"/>
</dbReference>
<dbReference type="PROSITE" id="PS51471">
    <property type="entry name" value="FE2OG_OXY"/>
    <property type="match status" value="1"/>
</dbReference>
<sequence length="333" mass="37124">MDLPTLDFSHFTHGTDKQRVTLSEALVQAFKDHGFVKLINHGLPEETVTKYMQAATSFFALPEESKMRVANVKGPTPQRGYSWVGAEQTSKLRKENTLGRSDVDKLNDAREHFDAGPPGDSDFPNKWPLETEIPGFQPLMESCYDLFQQTCLQIMSAMEVGLGLQPESLVARCKPASSEMRLNHYPPTSIELLAGGQVKRTWPHTDFGIITLLFQDSVGGLELEDRKNPGTFVPVLPGSADGPSEMVVNISDTFQRWTNNVIRAGTHQVSVPLSMKDVTKGNCPDRYSGIFFFKAHRDTSAGSLPYFVTESNPAAYDEITALQFQQRMTKLLY</sequence>
<dbReference type="GO" id="GO:0044283">
    <property type="term" value="P:small molecule biosynthetic process"/>
    <property type="evidence" value="ECO:0007669"/>
    <property type="project" value="UniProtKB-ARBA"/>
</dbReference>
<dbReference type="GO" id="GO:0046872">
    <property type="term" value="F:metal ion binding"/>
    <property type="evidence" value="ECO:0007669"/>
    <property type="project" value="UniProtKB-KW"/>
</dbReference>
<reference evidence="4" key="1">
    <citation type="submission" date="2021-03" db="EMBL/GenBank/DDBJ databases">
        <title>Revisited historic fungal species revealed as producer of novel bioactive compounds through whole genome sequencing and comparative genomics.</title>
        <authorList>
            <person name="Vignolle G.A."/>
            <person name="Hochenegger N."/>
            <person name="Mach R.L."/>
            <person name="Mach-Aigner A.R."/>
            <person name="Javad Rahimi M."/>
            <person name="Salim K.A."/>
            <person name="Chan C.M."/>
            <person name="Lim L.B.L."/>
            <person name="Cai F."/>
            <person name="Druzhinina I.S."/>
            <person name="U'Ren J.M."/>
            <person name="Derntl C."/>
        </authorList>
    </citation>
    <scope>NUCLEOTIDE SEQUENCE</scope>
    <source>
        <strain evidence="4">TUCIM 5799</strain>
    </source>
</reference>
<dbReference type="Pfam" id="PF03171">
    <property type="entry name" value="2OG-FeII_Oxy"/>
    <property type="match status" value="1"/>
</dbReference>
<evidence type="ECO:0000256" key="1">
    <source>
        <dbReference type="ARBA" id="ARBA00008056"/>
    </source>
</evidence>
<dbReference type="PRINTS" id="PR00682">
    <property type="entry name" value="IPNSYNTHASE"/>
</dbReference>
<dbReference type="SUPFAM" id="SSF51197">
    <property type="entry name" value="Clavaminate synthase-like"/>
    <property type="match status" value="1"/>
</dbReference>
<dbReference type="InterPro" id="IPR044861">
    <property type="entry name" value="IPNS-like_FE2OG_OXY"/>
</dbReference>
<keyword evidence="2" id="KW-0560">Oxidoreductase</keyword>
<dbReference type="Proteomes" id="UP000829685">
    <property type="component" value="Unassembled WGS sequence"/>
</dbReference>
<protein>
    <recommendedName>
        <fullName evidence="3">Fe2OG dioxygenase domain-containing protein</fullName>
    </recommendedName>
</protein>